<dbReference type="PANTHER" id="PTHR33991:SF1">
    <property type="entry name" value="DNA REPAIR PROTEIN RECO"/>
    <property type="match status" value="1"/>
</dbReference>
<dbReference type="InterPro" id="IPR022572">
    <property type="entry name" value="DNA_rep/recomb_RecO_N"/>
</dbReference>
<dbReference type="SUPFAM" id="SSF57863">
    <property type="entry name" value="ArfGap/RecO-like zinc finger"/>
    <property type="match status" value="1"/>
</dbReference>
<dbReference type="GO" id="GO:0006302">
    <property type="term" value="P:double-strand break repair"/>
    <property type="evidence" value="ECO:0007669"/>
    <property type="project" value="TreeGrafter"/>
</dbReference>
<dbReference type="Pfam" id="PF11967">
    <property type="entry name" value="RecO_N"/>
    <property type="match status" value="1"/>
</dbReference>
<organism evidence="8 9">
    <name type="scientific">Aneurinibacillus soli</name>
    <dbReference type="NCBI Taxonomy" id="1500254"/>
    <lineage>
        <taxon>Bacteria</taxon>
        <taxon>Bacillati</taxon>
        <taxon>Bacillota</taxon>
        <taxon>Bacilli</taxon>
        <taxon>Bacillales</taxon>
        <taxon>Paenibacillaceae</taxon>
        <taxon>Aneurinibacillus group</taxon>
        <taxon>Aneurinibacillus</taxon>
    </lineage>
</organism>
<dbReference type="InterPro" id="IPR042242">
    <property type="entry name" value="RecO_C"/>
</dbReference>
<evidence type="ECO:0000256" key="3">
    <source>
        <dbReference type="ARBA" id="ARBA00022763"/>
    </source>
</evidence>
<dbReference type="Pfam" id="PF02565">
    <property type="entry name" value="RecO_C"/>
    <property type="match status" value="1"/>
</dbReference>
<evidence type="ECO:0000313" key="8">
    <source>
        <dbReference type="EMBL" id="BAU27266.1"/>
    </source>
</evidence>
<comment type="function">
    <text evidence="7">Involved in DNA repair and RecF pathway recombination.</text>
</comment>
<dbReference type="GO" id="GO:0043590">
    <property type="term" value="C:bacterial nucleoid"/>
    <property type="evidence" value="ECO:0007669"/>
    <property type="project" value="TreeGrafter"/>
</dbReference>
<dbReference type="GO" id="GO:0006310">
    <property type="term" value="P:DNA recombination"/>
    <property type="evidence" value="ECO:0007669"/>
    <property type="project" value="UniProtKB-UniRule"/>
</dbReference>
<dbReference type="Gene3D" id="2.40.50.140">
    <property type="entry name" value="Nucleic acid-binding proteins"/>
    <property type="match status" value="1"/>
</dbReference>
<keyword evidence="9" id="KW-1185">Reference proteome</keyword>
<evidence type="ECO:0000256" key="4">
    <source>
        <dbReference type="ARBA" id="ARBA00023172"/>
    </source>
</evidence>
<dbReference type="InterPro" id="IPR037278">
    <property type="entry name" value="ARFGAP/RecO"/>
</dbReference>
<dbReference type="SUPFAM" id="SSF50249">
    <property type="entry name" value="Nucleic acid-binding proteins"/>
    <property type="match status" value="1"/>
</dbReference>
<evidence type="ECO:0000256" key="5">
    <source>
        <dbReference type="ARBA" id="ARBA00023204"/>
    </source>
</evidence>
<protein>
    <recommendedName>
        <fullName evidence="2 7">DNA repair protein RecO</fullName>
    </recommendedName>
    <alternativeName>
        <fullName evidence="6 7">Recombination protein O</fullName>
    </alternativeName>
</protein>
<dbReference type="InterPro" id="IPR003717">
    <property type="entry name" value="RecO"/>
</dbReference>
<evidence type="ECO:0000256" key="6">
    <source>
        <dbReference type="ARBA" id="ARBA00033409"/>
    </source>
</evidence>
<dbReference type="EMBL" id="AP017312">
    <property type="protein sequence ID" value="BAU27266.1"/>
    <property type="molecule type" value="Genomic_DNA"/>
</dbReference>
<sequence length="259" mass="29250">MIGKAEGIVVRTTDYGEANKILTVYTREAGKISLMARGAKKTKSRFTAVSQPFTYGYFLYHASSGMGSLQQGELISSFRTIREDLEKTAYAVYLMELLDRLTEDKEANGYLFDMLLHALKWIEEGKDPDIIARLFEMKMLYVAGCHPQLDACVSCGVHDAPFYFSVVENGLICPACTRDDRSLMAVGPGTVKLLRMFQHIHMPQLGNINVKPETKQQLRYIMYALLEDCTGLYLKSRRFLDQLENLGFTTPPERSGDKS</sequence>
<evidence type="ECO:0000256" key="7">
    <source>
        <dbReference type="HAMAP-Rule" id="MF_00201"/>
    </source>
</evidence>
<keyword evidence="4 7" id="KW-0233">DNA recombination</keyword>
<dbReference type="Gene3D" id="1.20.1440.120">
    <property type="entry name" value="Recombination protein O, C-terminal domain"/>
    <property type="match status" value="1"/>
</dbReference>
<dbReference type="HAMAP" id="MF_00201">
    <property type="entry name" value="RecO"/>
    <property type="match status" value="1"/>
</dbReference>
<comment type="similarity">
    <text evidence="1 7">Belongs to the RecO family.</text>
</comment>
<dbReference type="RefSeq" id="WP_096464465.1">
    <property type="nucleotide sequence ID" value="NZ_AP017312.1"/>
</dbReference>
<dbReference type="NCBIfam" id="TIGR00613">
    <property type="entry name" value="reco"/>
    <property type="match status" value="1"/>
</dbReference>
<dbReference type="OrthoDB" id="9797083at2"/>
<accession>A0A0U5AYD5</accession>
<dbReference type="PANTHER" id="PTHR33991">
    <property type="entry name" value="DNA REPAIR PROTEIN RECO"/>
    <property type="match status" value="1"/>
</dbReference>
<evidence type="ECO:0000256" key="2">
    <source>
        <dbReference type="ARBA" id="ARBA00021310"/>
    </source>
</evidence>
<evidence type="ECO:0000256" key="1">
    <source>
        <dbReference type="ARBA" id="ARBA00007452"/>
    </source>
</evidence>
<dbReference type="AlphaFoldDB" id="A0A0U5AYD5"/>
<dbReference type="Proteomes" id="UP000217696">
    <property type="component" value="Chromosome"/>
</dbReference>
<proteinExistence type="inferred from homology"/>
<reference evidence="8 9" key="1">
    <citation type="submission" date="2015-12" db="EMBL/GenBank/DDBJ databases">
        <title>Genome sequence of Aneurinibacillus soli.</title>
        <authorList>
            <person name="Lee J.S."/>
            <person name="Lee K.C."/>
            <person name="Kim K.K."/>
            <person name="Lee B.W."/>
        </authorList>
    </citation>
    <scope>NUCLEOTIDE SEQUENCE [LARGE SCALE GENOMIC DNA]</scope>
    <source>
        <strain evidence="8 9">CB4</strain>
    </source>
</reference>
<keyword evidence="5 7" id="KW-0234">DNA repair</keyword>
<name>A0A0U5AYD5_9BACL</name>
<dbReference type="KEGG" id="asoc:CB4_01435"/>
<keyword evidence="3 7" id="KW-0227">DNA damage</keyword>
<gene>
    <name evidence="7 8" type="primary">recO</name>
    <name evidence="8" type="ORF">CB4_01435</name>
</gene>
<evidence type="ECO:0000313" key="9">
    <source>
        <dbReference type="Proteomes" id="UP000217696"/>
    </source>
</evidence>
<dbReference type="InterPro" id="IPR012340">
    <property type="entry name" value="NA-bd_OB-fold"/>
</dbReference>